<dbReference type="SUPFAM" id="SSF53335">
    <property type="entry name" value="S-adenosyl-L-methionine-dependent methyltransferases"/>
    <property type="match status" value="1"/>
</dbReference>
<proteinExistence type="predicted"/>
<sequence length="264" mass="30866">MQKRHSDRRQYFLELANTSRDYYIDYITPFKEITPRTLILEIGCGEGGNLLPFAEKGCKVKGLDISPLRIEQARSFFEELSIPADLTCTDFLQMPAPENDTDKYDIILMHDVIEHIEHPLKRVFITHMKKFVKSDGLLFIAFPAWQMPFGGHQQICHSKLCATLPFMHLLPMSWYRSYLKRFGEGESCIDELMSIKRSKMTIETFEFLCREAGLKVLDRTLWFINPHYKQKFGLPALKLRAPLSTLYYVRNFLSTSCFYLLSPR</sequence>
<name>A0A0A2EVG4_PORCN</name>
<keyword evidence="1 3" id="KW-0808">Transferase</keyword>
<dbReference type="Pfam" id="PF13649">
    <property type="entry name" value="Methyltransf_25"/>
    <property type="match status" value="1"/>
</dbReference>
<dbReference type="CDD" id="cd02440">
    <property type="entry name" value="AdoMet_MTases"/>
    <property type="match status" value="1"/>
</dbReference>
<keyword evidence="4" id="KW-1185">Reference proteome</keyword>
<evidence type="ECO:0000256" key="1">
    <source>
        <dbReference type="ARBA" id="ARBA00022679"/>
    </source>
</evidence>
<feature type="domain" description="Methyltransferase" evidence="2">
    <location>
        <begin position="39"/>
        <end position="136"/>
    </location>
</feature>
<accession>A0A0A2EVG4</accession>
<dbReference type="AlphaFoldDB" id="A0A0A2EVG4"/>
<evidence type="ECO:0000313" key="3">
    <source>
        <dbReference type="EMBL" id="KGN82893.1"/>
    </source>
</evidence>
<organism evidence="3 4">
    <name type="scientific">Porphyromonas cangingivalis</name>
    <dbReference type="NCBI Taxonomy" id="36874"/>
    <lineage>
        <taxon>Bacteria</taxon>
        <taxon>Pseudomonadati</taxon>
        <taxon>Bacteroidota</taxon>
        <taxon>Bacteroidia</taxon>
        <taxon>Bacteroidales</taxon>
        <taxon>Porphyromonadaceae</taxon>
        <taxon>Porphyromonas</taxon>
    </lineage>
</organism>
<dbReference type="PANTHER" id="PTHR43861">
    <property type="entry name" value="TRANS-ACONITATE 2-METHYLTRANSFERASE-RELATED"/>
    <property type="match status" value="1"/>
</dbReference>
<evidence type="ECO:0000313" key="4">
    <source>
        <dbReference type="Proteomes" id="UP000030125"/>
    </source>
</evidence>
<dbReference type="OrthoDB" id="323463at2"/>
<dbReference type="EMBL" id="JQJD01000005">
    <property type="protein sequence ID" value="KGN82893.1"/>
    <property type="molecule type" value="Genomic_DNA"/>
</dbReference>
<keyword evidence="3" id="KW-0489">Methyltransferase</keyword>
<gene>
    <name evidence="3" type="ORF">HQ35_01400</name>
</gene>
<evidence type="ECO:0000259" key="2">
    <source>
        <dbReference type="Pfam" id="PF13649"/>
    </source>
</evidence>
<dbReference type="Gene3D" id="3.40.50.150">
    <property type="entry name" value="Vaccinia Virus protein VP39"/>
    <property type="match status" value="1"/>
</dbReference>
<dbReference type="GO" id="GO:0008168">
    <property type="term" value="F:methyltransferase activity"/>
    <property type="evidence" value="ECO:0007669"/>
    <property type="project" value="UniProtKB-KW"/>
</dbReference>
<dbReference type="InterPro" id="IPR041698">
    <property type="entry name" value="Methyltransf_25"/>
</dbReference>
<dbReference type="InterPro" id="IPR029063">
    <property type="entry name" value="SAM-dependent_MTases_sf"/>
</dbReference>
<dbReference type="Proteomes" id="UP000030125">
    <property type="component" value="Unassembled WGS sequence"/>
</dbReference>
<comment type="caution">
    <text evidence="3">The sequence shown here is derived from an EMBL/GenBank/DDBJ whole genome shotgun (WGS) entry which is preliminary data.</text>
</comment>
<reference evidence="3 4" key="1">
    <citation type="submission" date="2014-08" db="EMBL/GenBank/DDBJ databases">
        <title>Porphyromonas cangingivalis strain:COT-109_OH1386 Genome sequencing.</title>
        <authorList>
            <person name="Wallis C."/>
            <person name="Deusch O."/>
            <person name="O'Flynn C."/>
            <person name="Davis I."/>
            <person name="Jospin G."/>
            <person name="Darling A.E."/>
            <person name="Coil D.A."/>
            <person name="Alexiev A."/>
            <person name="Horsfall A."/>
            <person name="Kirkwood N."/>
            <person name="Harris S."/>
            <person name="Eisen J.A."/>
        </authorList>
    </citation>
    <scope>NUCLEOTIDE SEQUENCE [LARGE SCALE GENOMIC DNA]</scope>
    <source>
        <strain evidence="4">COT-109 OH1386</strain>
    </source>
</reference>
<dbReference type="RefSeq" id="WP_036850323.1">
    <property type="nucleotide sequence ID" value="NZ_JQJD01000005.1"/>
</dbReference>
<protein>
    <submittedName>
        <fullName evidence="3">SAM-dependent methyltransferase</fullName>
    </submittedName>
</protein>
<dbReference type="GO" id="GO:0032259">
    <property type="term" value="P:methylation"/>
    <property type="evidence" value="ECO:0007669"/>
    <property type="project" value="UniProtKB-KW"/>
</dbReference>